<reference evidence="1 2" key="1">
    <citation type="journal article" date="2019" name="Plant Biotechnol. J.">
        <title>The red bayberry genome and genetic basis of sex determination.</title>
        <authorList>
            <person name="Jia H.M."/>
            <person name="Jia H.J."/>
            <person name="Cai Q.L."/>
            <person name="Wang Y."/>
            <person name="Zhao H.B."/>
            <person name="Yang W.F."/>
            <person name="Wang G.Y."/>
            <person name="Li Y.H."/>
            <person name="Zhan D.L."/>
            <person name="Shen Y.T."/>
            <person name="Niu Q.F."/>
            <person name="Chang L."/>
            <person name="Qiu J."/>
            <person name="Zhao L."/>
            <person name="Xie H.B."/>
            <person name="Fu W.Y."/>
            <person name="Jin J."/>
            <person name="Li X.W."/>
            <person name="Jiao Y."/>
            <person name="Zhou C.C."/>
            <person name="Tu T."/>
            <person name="Chai C.Y."/>
            <person name="Gao J.L."/>
            <person name="Fan L.J."/>
            <person name="van de Weg E."/>
            <person name="Wang J.Y."/>
            <person name="Gao Z.S."/>
        </authorList>
    </citation>
    <scope>NUCLEOTIDE SEQUENCE [LARGE SCALE GENOMIC DNA]</scope>
    <source>
        <tissue evidence="1">Leaves</tissue>
    </source>
</reference>
<keyword evidence="2" id="KW-1185">Reference proteome</keyword>
<name>A0A6A1VZR3_9ROSI</name>
<dbReference type="EMBL" id="RXIC02000021">
    <property type="protein sequence ID" value="KAB1218474.1"/>
    <property type="molecule type" value="Genomic_DNA"/>
</dbReference>
<dbReference type="OrthoDB" id="21449at2759"/>
<protein>
    <submittedName>
        <fullName evidence="1">Transcription factor GTE1</fullName>
    </submittedName>
</protein>
<gene>
    <name evidence="1" type="ORF">CJ030_MR3G026354</name>
</gene>
<dbReference type="Proteomes" id="UP000516437">
    <property type="component" value="Chromosome 3"/>
</dbReference>
<comment type="caution">
    <text evidence="1">The sequence shown here is derived from an EMBL/GenBank/DDBJ whole genome shotgun (WGS) entry which is preliminary data.</text>
</comment>
<evidence type="ECO:0000313" key="2">
    <source>
        <dbReference type="Proteomes" id="UP000516437"/>
    </source>
</evidence>
<organism evidence="1 2">
    <name type="scientific">Morella rubra</name>
    <name type="common">Chinese bayberry</name>
    <dbReference type="NCBI Taxonomy" id="262757"/>
    <lineage>
        <taxon>Eukaryota</taxon>
        <taxon>Viridiplantae</taxon>
        <taxon>Streptophyta</taxon>
        <taxon>Embryophyta</taxon>
        <taxon>Tracheophyta</taxon>
        <taxon>Spermatophyta</taxon>
        <taxon>Magnoliopsida</taxon>
        <taxon>eudicotyledons</taxon>
        <taxon>Gunneridae</taxon>
        <taxon>Pentapetalae</taxon>
        <taxon>rosids</taxon>
        <taxon>fabids</taxon>
        <taxon>Fagales</taxon>
        <taxon>Myricaceae</taxon>
        <taxon>Morella</taxon>
    </lineage>
</organism>
<evidence type="ECO:0000313" key="1">
    <source>
        <dbReference type="EMBL" id="KAB1218474.1"/>
    </source>
</evidence>
<accession>A0A6A1VZR3</accession>
<sequence length="109" mass="12147">MGLWRDIKAEDLICVGEGPFFDLGCLASRGSSTTVIWGVPAHHEGNISTINRSDVHVMAKTLLEKFKEKWLQLLPKVTEEEKRREDEEGGAQLEMQLAQAAAHATCQEI</sequence>
<dbReference type="AlphaFoldDB" id="A0A6A1VZR3"/>
<proteinExistence type="predicted"/>